<comment type="caution">
    <text evidence="8">The sequence shown here is derived from an EMBL/GenBank/DDBJ whole genome shotgun (WGS) entry which is preliminary data.</text>
</comment>
<dbReference type="FunFam" id="1.10.418.10:FF:000027">
    <property type="entry name" value="Probable fimbrin"/>
    <property type="match status" value="1"/>
</dbReference>
<dbReference type="PANTHER" id="PTHR19961:SF18">
    <property type="entry name" value="FI19014P1"/>
    <property type="match status" value="1"/>
</dbReference>
<dbReference type="SUPFAM" id="SSF47576">
    <property type="entry name" value="Calponin-homology domain, CH-domain"/>
    <property type="match status" value="1"/>
</dbReference>
<dbReference type="Proteomes" id="UP001149090">
    <property type="component" value="Unassembled WGS sequence"/>
</dbReference>
<dbReference type="GO" id="GO:0071944">
    <property type="term" value="C:cell periphery"/>
    <property type="evidence" value="ECO:0007669"/>
    <property type="project" value="UniProtKB-ARBA"/>
</dbReference>
<dbReference type="FunFam" id="1.10.238.10:FF:000178">
    <property type="entry name" value="Calmodulin-2 A"/>
    <property type="match status" value="1"/>
</dbReference>
<sequence>MTDFYGMARKFPEFNKREIDQFVREFKSFDTDGSGSIDENELTQVLKGLGENPTRSEVQKLIKEVDLDGNGMIEFNEFLQIIRNIRQGKARSDTGFGAVYTKQAAVIKIRGSTDGTEHSFADDEKVSFVSFINMALKNDKHVGSRLPINPDDMSIFEALKDGLILCKMINDAVPKTIDERVLNTGKLNKFQMIENQNLAINSAKAIGCNVVNIGQDDIMEAKVHLLLGLLWQIIRIGLLSKITLTNHPELYRLLEPGETLEDLLKLSPDQILLRWMNYHLKNAGSQKRVRNFGGDIKDSEAYTIVLNQLQPQKCDKAPLQISDLNKRAEAMLRNADKLDCRKFVTANDVVKGNPKLNLAFVANLFNHYPGLEPLEEKVELPEEEDREARAYCMWMNSIGVEPFVSRLYLNLRDGLVLLQVFDHIKPGCVNWKRVNQKQPLSKFKALENTNYCIELGKQLGFSLVGIAGSDIYDGNKTLTLALVWQMMRFHVMSILRKVSKDGKEIKDADLVRWANGKVQSAGKSSKMSGFKDKNLSDAVFFIDLCDAIRPGSVDYSLVLKTRREEDNLENAHYVISLVRKMGGTIFLLPEDIVEVKPKMILTLCASLMAVDLGVN</sequence>
<reference evidence="8" key="1">
    <citation type="submission" date="2022-10" db="EMBL/GenBank/DDBJ databases">
        <title>Novel sulphate-reducing endosymbionts in the free-living metamonad Anaeramoeba.</title>
        <authorList>
            <person name="Jerlstrom-Hultqvist J."/>
            <person name="Cepicka I."/>
            <person name="Gallot-Lavallee L."/>
            <person name="Salas-Leiva D."/>
            <person name="Curtis B.A."/>
            <person name="Zahonova K."/>
            <person name="Pipaliya S."/>
            <person name="Dacks J."/>
            <person name="Roger A.J."/>
        </authorList>
    </citation>
    <scope>NUCLEOTIDE SEQUENCE</scope>
    <source>
        <strain evidence="8">BMAN</strain>
    </source>
</reference>
<dbReference type="InterPro" id="IPR001589">
    <property type="entry name" value="Actinin_actin-bd_CS"/>
</dbReference>
<dbReference type="CDD" id="cd21295">
    <property type="entry name" value="CH_PLS_rpt2"/>
    <property type="match status" value="1"/>
</dbReference>
<keyword evidence="3" id="KW-0106">Calcium</keyword>
<feature type="domain" description="Calponin-homology (CH)" evidence="6">
    <location>
        <begin position="122"/>
        <end position="238"/>
    </location>
</feature>
<dbReference type="OrthoDB" id="431378at2759"/>
<dbReference type="CDD" id="cd21219">
    <property type="entry name" value="CH_PLS_FIM_rpt3"/>
    <property type="match status" value="1"/>
</dbReference>
<name>A0A9Q0L9X6_ANAIG</name>
<keyword evidence="9" id="KW-1185">Reference proteome</keyword>
<evidence type="ECO:0000256" key="3">
    <source>
        <dbReference type="ARBA" id="ARBA00022837"/>
    </source>
</evidence>
<evidence type="ECO:0000256" key="2">
    <source>
        <dbReference type="ARBA" id="ARBA00022737"/>
    </source>
</evidence>
<dbReference type="Gene3D" id="1.10.238.10">
    <property type="entry name" value="EF-hand"/>
    <property type="match status" value="1"/>
</dbReference>
<evidence type="ECO:0000259" key="6">
    <source>
        <dbReference type="PROSITE" id="PS50021"/>
    </source>
</evidence>
<dbReference type="FunFam" id="1.10.418.10:FF:000010">
    <property type="entry name" value="Plastin-3 isoform 1"/>
    <property type="match status" value="1"/>
</dbReference>
<proteinExistence type="predicted"/>
<evidence type="ECO:0000256" key="1">
    <source>
        <dbReference type="ARBA" id="ARBA00022723"/>
    </source>
</evidence>
<dbReference type="SMART" id="SM00054">
    <property type="entry name" value="EFh"/>
    <property type="match status" value="2"/>
</dbReference>
<gene>
    <name evidence="8" type="ORF">M0811_02502</name>
</gene>
<feature type="domain" description="EF-hand" evidence="7">
    <location>
        <begin position="53"/>
        <end position="88"/>
    </location>
</feature>
<dbReference type="InterPro" id="IPR018247">
    <property type="entry name" value="EF_Hand_1_Ca_BS"/>
</dbReference>
<evidence type="ECO:0000313" key="9">
    <source>
        <dbReference type="Proteomes" id="UP001149090"/>
    </source>
</evidence>
<dbReference type="Gene3D" id="1.10.418.10">
    <property type="entry name" value="Calponin-like domain"/>
    <property type="match status" value="4"/>
</dbReference>
<dbReference type="InterPro" id="IPR011992">
    <property type="entry name" value="EF-hand-dom_pair"/>
</dbReference>
<dbReference type="InterPro" id="IPR036872">
    <property type="entry name" value="CH_dom_sf"/>
</dbReference>
<dbReference type="FunFam" id="1.10.418.10:FF:000016">
    <property type="entry name" value="Probable fimbrin"/>
    <property type="match status" value="1"/>
</dbReference>
<dbReference type="OMA" id="WQLMRKN"/>
<evidence type="ECO:0000259" key="7">
    <source>
        <dbReference type="PROSITE" id="PS50222"/>
    </source>
</evidence>
<dbReference type="CDD" id="cd21220">
    <property type="entry name" value="CH_PLS_FIM_rpt4"/>
    <property type="match status" value="1"/>
</dbReference>
<dbReference type="SUPFAM" id="SSF47473">
    <property type="entry name" value="EF-hand"/>
    <property type="match status" value="1"/>
</dbReference>
<dbReference type="PROSITE" id="PS00018">
    <property type="entry name" value="EF_HAND_1"/>
    <property type="match status" value="2"/>
</dbReference>
<dbReference type="GO" id="GO:0051017">
    <property type="term" value="P:actin filament bundle assembly"/>
    <property type="evidence" value="ECO:0007669"/>
    <property type="project" value="InterPro"/>
</dbReference>
<dbReference type="InterPro" id="IPR002048">
    <property type="entry name" value="EF_hand_dom"/>
</dbReference>
<dbReference type="FunFam" id="1.10.418.10:FF:000042">
    <property type="entry name" value="Fimbrin, putative"/>
    <property type="match status" value="1"/>
</dbReference>
<dbReference type="GO" id="GO:0032432">
    <property type="term" value="C:actin filament bundle"/>
    <property type="evidence" value="ECO:0007669"/>
    <property type="project" value="TreeGrafter"/>
</dbReference>
<dbReference type="SMART" id="SM00033">
    <property type="entry name" value="CH"/>
    <property type="match status" value="4"/>
</dbReference>
<dbReference type="Pfam" id="PF13499">
    <property type="entry name" value="EF-hand_7"/>
    <property type="match status" value="1"/>
</dbReference>
<dbReference type="InterPro" id="IPR001715">
    <property type="entry name" value="CH_dom"/>
</dbReference>
<accession>A0A9Q0L9X6</accession>
<feature type="domain" description="Calponin-homology (CH)" evidence="6">
    <location>
        <begin position="266"/>
        <end position="369"/>
    </location>
</feature>
<dbReference type="GO" id="GO:0051015">
    <property type="term" value="F:actin filament binding"/>
    <property type="evidence" value="ECO:0007669"/>
    <property type="project" value="InterPro"/>
</dbReference>
<dbReference type="PROSITE" id="PS50021">
    <property type="entry name" value="CH"/>
    <property type="match status" value="4"/>
</dbReference>
<feature type="domain" description="EF-hand" evidence="7">
    <location>
        <begin position="17"/>
        <end position="52"/>
    </location>
</feature>
<organism evidence="8 9">
    <name type="scientific">Anaeramoeba ignava</name>
    <name type="common">Anaerobic marine amoeba</name>
    <dbReference type="NCBI Taxonomy" id="1746090"/>
    <lineage>
        <taxon>Eukaryota</taxon>
        <taxon>Metamonada</taxon>
        <taxon>Anaeramoebidae</taxon>
        <taxon>Anaeramoeba</taxon>
    </lineage>
</organism>
<keyword evidence="4" id="KW-0009">Actin-binding</keyword>
<feature type="domain" description="Calponin-homology (CH)" evidence="6">
    <location>
        <begin position="504"/>
        <end position="612"/>
    </location>
</feature>
<dbReference type="PANTHER" id="PTHR19961">
    <property type="entry name" value="FIMBRIN/PLASTIN"/>
    <property type="match status" value="1"/>
</dbReference>
<keyword evidence="2" id="KW-0677">Repeat</keyword>
<dbReference type="Pfam" id="PF00307">
    <property type="entry name" value="CH"/>
    <property type="match status" value="4"/>
</dbReference>
<evidence type="ECO:0000313" key="8">
    <source>
        <dbReference type="EMBL" id="KAJ5068560.1"/>
    </source>
</evidence>
<dbReference type="GO" id="GO:0051639">
    <property type="term" value="P:actin filament network formation"/>
    <property type="evidence" value="ECO:0007669"/>
    <property type="project" value="TreeGrafter"/>
</dbReference>
<dbReference type="GO" id="GO:0005884">
    <property type="term" value="C:actin filament"/>
    <property type="evidence" value="ECO:0007669"/>
    <property type="project" value="TreeGrafter"/>
</dbReference>
<dbReference type="GO" id="GO:0005737">
    <property type="term" value="C:cytoplasm"/>
    <property type="evidence" value="ECO:0007669"/>
    <property type="project" value="TreeGrafter"/>
</dbReference>
<protein>
    <recommendedName>
        <fullName evidence="5">Fimbrin</fullName>
    </recommendedName>
</protein>
<dbReference type="PROSITE" id="PS50222">
    <property type="entry name" value="EF_HAND_2"/>
    <property type="match status" value="2"/>
</dbReference>
<dbReference type="AlphaFoldDB" id="A0A9Q0L9X6"/>
<dbReference type="EMBL" id="JAPDFW010000114">
    <property type="protein sequence ID" value="KAJ5068560.1"/>
    <property type="molecule type" value="Genomic_DNA"/>
</dbReference>
<evidence type="ECO:0000256" key="4">
    <source>
        <dbReference type="ARBA" id="ARBA00023203"/>
    </source>
</evidence>
<dbReference type="InterPro" id="IPR039959">
    <property type="entry name" value="Fimbrin/Plastin"/>
</dbReference>
<keyword evidence="1" id="KW-0479">Metal-binding</keyword>
<dbReference type="PROSITE" id="PS00020">
    <property type="entry name" value="ACTININ_2"/>
    <property type="match status" value="1"/>
</dbReference>
<dbReference type="GO" id="GO:0005509">
    <property type="term" value="F:calcium ion binding"/>
    <property type="evidence" value="ECO:0007669"/>
    <property type="project" value="InterPro"/>
</dbReference>
<feature type="domain" description="Calponin-homology (CH)" evidence="6">
    <location>
        <begin position="385"/>
        <end position="491"/>
    </location>
</feature>
<evidence type="ECO:0000256" key="5">
    <source>
        <dbReference type="ARBA" id="ARBA00073963"/>
    </source>
</evidence>
<dbReference type="CDD" id="cd00051">
    <property type="entry name" value="EFh"/>
    <property type="match status" value="1"/>
</dbReference>